<evidence type="ECO:0000313" key="2">
    <source>
        <dbReference type="EMBL" id="MDM7856663.1"/>
    </source>
</evidence>
<dbReference type="Proteomes" id="UP001529338">
    <property type="component" value="Unassembled WGS sequence"/>
</dbReference>
<sequence>MIAAEIVRPVIASPDLLRYVVQDPNTRVVVALLGWVAGMICGACLALVLGR</sequence>
<feature type="transmembrane region" description="Helical" evidence="1">
    <location>
        <begin position="28"/>
        <end position="49"/>
    </location>
</feature>
<organism evidence="2 3">
    <name type="scientific">Cellulomonas alba</name>
    <dbReference type="NCBI Taxonomy" id="3053467"/>
    <lineage>
        <taxon>Bacteria</taxon>
        <taxon>Bacillati</taxon>
        <taxon>Actinomycetota</taxon>
        <taxon>Actinomycetes</taxon>
        <taxon>Micrococcales</taxon>
        <taxon>Cellulomonadaceae</taxon>
        <taxon>Cellulomonas</taxon>
    </lineage>
</organism>
<keyword evidence="1" id="KW-0812">Transmembrane</keyword>
<reference evidence="2 3" key="1">
    <citation type="submission" date="2023-06" db="EMBL/GenBank/DDBJ databases">
        <title>Cellulomonas sp. MW4 Whole genome sequence.</title>
        <authorList>
            <person name="Park S."/>
        </authorList>
    </citation>
    <scope>NUCLEOTIDE SEQUENCE [LARGE SCALE GENOMIC DNA]</scope>
    <source>
        <strain evidence="2 3">MW4</strain>
    </source>
</reference>
<proteinExistence type="predicted"/>
<keyword evidence="1" id="KW-1133">Transmembrane helix</keyword>
<dbReference type="RefSeq" id="WP_289456967.1">
    <property type="nucleotide sequence ID" value="NZ_JAUCGQ010000005.1"/>
</dbReference>
<dbReference type="EMBL" id="JAUCGQ010000005">
    <property type="protein sequence ID" value="MDM7856663.1"/>
    <property type="molecule type" value="Genomic_DNA"/>
</dbReference>
<accession>A0ABT7SKE7</accession>
<evidence type="ECO:0000313" key="3">
    <source>
        <dbReference type="Proteomes" id="UP001529338"/>
    </source>
</evidence>
<name>A0ABT7SKE7_9CELL</name>
<protein>
    <submittedName>
        <fullName evidence="2">Uncharacterized protein</fullName>
    </submittedName>
</protein>
<keyword evidence="3" id="KW-1185">Reference proteome</keyword>
<gene>
    <name evidence="2" type="ORF">QRT04_17120</name>
</gene>
<comment type="caution">
    <text evidence="2">The sequence shown here is derived from an EMBL/GenBank/DDBJ whole genome shotgun (WGS) entry which is preliminary data.</text>
</comment>
<evidence type="ECO:0000256" key="1">
    <source>
        <dbReference type="SAM" id="Phobius"/>
    </source>
</evidence>
<keyword evidence="1" id="KW-0472">Membrane</keyword>